<evidence type="ECO:0000256" key="6">
    <source>
        <dbReference type="ARBA" id="ARBA00040531"/>
    </source>
</evidence>
<dbReference type="AlphaFoldDB" id="A0A3S9VXV6"/>
<dbReference type="GO" id="GO:0046872">
    <property type="term" value="F:metal ion binding"/>
    <property type="evidence" value="ECO:0007669"/>
    <property type="project" value="UniProtKB-KW"/>
</dbReference>
<reference evidence="9 10" key="1">
    <citation type="submission" date="2018-10" db="EMBL/GenBank/DDBJ databases">
        <title>Butyricimonas faecalis sp. nov., isolated from human faeces and emended description of the genus Butyricimonas.</title>
        <authorList>
            <person name="Le Roy T."/>
            <person name="Van der Smissen P."/>
            <person name="Paquot A."/>
            <person name="Delzenne N."/>
            <person name="Muccioli G."/>
            <person name="Collet J.-F."/>
            <person name="Cani P.D."/>
        </authorList>
    </citation>
    <scope>NUCLEOTIDE SEQUENCE [LARGE SCALE GENOMIC DNA]</scope>
    <source>
        <strain evidence="9 10">H184</strain>
    </source>
</reference>
<dbReference type="InterPro" id="IPR051132">
    <property type="entry name" value="3-5_Exonuclease_domain"/>
</dbReference>
<evidence type="ECO:0000256" key="1">
    <source>
        <dbReference type="ARBA" id="ARBA00022722"/>
    </source>
</evidence>
<dbReference type="SMART" id="SM00474">
    <property type="entry name" value="35EXOc"/>
    <property type="match status" value="1"/>
</dbReference>
<proteinExistence type="predicted"/>
<evidence type="ECO:0000259" key="8">
    <source>
        <dbReference type="SMART" id="SM00474"/>
    </source>
</evidence>
<dbReference type="Pfam" id="PF01612">
    <property type="entry name" value="DNA_pol_A_exo1"/>
    <property type="match status" value="1"/>
</dbReference>
<keyword evidence="3" id="KW-0378">Hydrolase</keyword>
<dbReference type="CDD" id="cd06141">
    <property type="entry name" value="WRN_exo"/>
    <property type="match status" value="1"/>
</dbReference>
<keyword evidence="10" id="KW-1185">Reference proteome</keyword>
<dbReference type="OrthoDB" id="9793333at2"/>
<dbReference type="InterPro" id="IPR036397">
    <property type="entry name" value="RNaseH_sf"/>
</dbReference>
<evidence type="ECO:0000256" key="7">
    <source>
        <dbReference type="ARBA" id="ARBA00042761"/>
    </source>
</evidence>
<protein>
    <recommendedName>
        <fullName evidence="6">3'-5' exonuclease</fullName>
    </recommendedName>
    <alternativeName>
        <fullName evidence="7">Werner Syndrome-like exonuclease</fullName>
    </alternativeName>
</protein>
<dbReference type="InterPro" id="IPR002562">
    <property type="entry name" value="3'-5'_exonuclease_dom"/>
</dbReference>
<dbReference type="KEGG" id="buy:D8S85_18715"/>
<keyword evidence="1" id="KW-0540">Nuclease</keyword>
<gene>
    <name evidence="9" type="ORF">D8S85_18715</name>
</gene>
<sequence length="199" mass="22566">MEYKTKISEEEIEELPNFTFDGEIIVIDHEDKVDAAVDDLLSYSHIGFDTETKPAFKKGVTHHVGLLQLATDKRVYLFRLNKCGLPESLQELLANENIMKIGVGIRDDIRGLRKLANFTPASFLDLQIFAKAFGIEEMSFSKLMSIIFKVKISKRQRTSNWEAPRLTPAQLHYAATDAWGALKMYKALRSGNSQLQQVS</sequence>
<evidence type="ECO:0000313" key="9">
    <source>
        <dbReference type="EMBL" id="AZS31377.1"/>
    </source>
</evidence>
<dbReference type="GO" id="GO:0008408">
    <property type="term" value="F:3'-5' exonuclease activity"/>
    <property type="evidence" value="ECO:0007669"/>
    <property type="project" value="InterPro"/>
</dbReference>
<organism evidence="9 10">
    <name type="scientific">Butyricimonas faecalis</name>
    <dbReference type="NCBI Taxonomy" id="2093856"/>
    <lineage>
        <taxon>Bacteria</taxon>
        <taxon>Pseudomonadati</taxon>
        <taxon>Bacteroidota</taxon>
        <taxon>Bacteroidia</taxon>
        <taxon>Bacteroidales</taxon>
        <taxon>Odoribacteraceae</taxon>
        <taxon>Butyricimonas</taxon>
    </lineage>
</organism>
<dbReference type="EMBL" id="CP032819">
    <property type="protein sequence ID" value="AZS31377.1"/>
    <property type="molecule type" value="Genomic_DNA"/>
</dbReference>
<keyword evidence="2" id="KW-0479">Metal-binding</keyword>
<evidence type="ECO:0000256" key="4">
    <source>
        <dbReference type="ARBA" id="ARBA00022839"/>
    </source>
</evidence>
<dbReference type="GO" id="GO:0006139">
    <property type="term" value="P:nucleobase-containing compound metabolic process"/>
    <property type="evidence" value="ECO:0007669"/>
    <property type="project" value="InterPro"/>
</dbReference>
<evidence type="ECO:0000256" key="2">
    <source>
        <dbReference type="ARBA" id="ARBA00022723"/>
    </source>
</evidence>
<dbReference type="PANTHER" id="PTHR13620">
    <property type="entry name" value="3-5 EXONUCLEASE"/>
    <property type="match status" value="1"/>
</dbReference>
<keyword evidence="4 9" id="KW-0269">Exonuclease</keyword>
<dbReference type="Gene3D" id="3.30.420.10">
    <property type="entry name" value="Ribonuclease H-like superfamily/Ribonuclease H"/>
    <property type="match status" value="1"/>
</dbReference>
<dbReference type="PANTHER" id="PTHR13620:SF109">
    <property type="entry name" value="3'-5' EXONUCLEASE"/>
    <property type="match status" value="1"/>
</dbReference>
<evidence type="ECO:0000313" key="10">
    <source>
        <dbReference type="Proteomes" id="UP000270673"/>
    </source>
</evidence>
<dbReference type="Proteomes" id="UP000270673">
    <property type="component" value="Chromosome"/>
</dbReference>
<evidence type="ECO:0000256" key="3">
    <source>
        <dbReference type="ARBA" id="ARBA00022801"/>
    </source>
</evidence>
<dbReference type="GO" id="GO:0003676">
    <property type="term" value="F:nucleic acid binding"/>
    <property type="evidence" value="ECO:0007669"/>
    <property type="project" value="InterPro"/>
</dbReference>
<accession>A0A3S9VXV6</accession>
<name>A0A3S9VXV6_9BACT</name>
<evidence type="ECO:0000256" key="5">
    <source>
        <dbReference type="ARBA" id="ARBA00022842"/>
    </source>
</evidence>
<dbReference type="InterPro" id="IPR012337">
    <property type="entry name" value="RNaseH-like_sf"/>
</dbReference>
<dbReference type="SUPFAM" id="SSF53098">
    <property type="entry name" value="Ribonuclease H-like"/>
    <property type="match status" value="1"/>
</dbReference>
<feature type="domain" description="3'-5' exonuclease" evidence="8">
    <location>
        <begin position="24"/>
        <end position="193"/>
    </location>
</feature>
<keyword evidence="5" id="KW-0460">Magnesium</keyword>
<dbReference type="RefSeq" id="WP_106481958.1">
    <property type="nucleotide sequence ID" value="NZ_CP032819.1"/>
</dbReference>